<gene>
    <name evidence="2" type="ORF">F8R14_07325</name>
</gene>
<dbReference type="Proteomes" id="UP000434554">
    <property type="component" value="Unassembled WGS sequence"/>
</dbReference>
<protein>
    <submittedName>
        <fullName evidence="2">Uncharacterized protein</fullName>
    </submittedName>
</protein>
<evidence type="ECO:0000256" key="1">
    <source>
        <dbReference type="SAM" id="MobiDB-lite"/>
    </source>
</evidence>
<organism evidence="2 3">
    <name type="scientific">Veillonella seminalis</name>
    <dbReference type="NCBI Taxonomy" id="1502943"/>
    <lineage>
        <taxon>Bacteria</taxon>
        <taxon>Bacillati</taxon>
        <taxon>Bacillota</taxon>
        <taxon>Negativicutes</taxon>
        <taxon>Veillonellales</taxon>
        <taxon>Veillonellaceae</taxon>
        <taxon>Veillonella</taxon>
    </lineage>
</organism>
<proteinExistence type="predicted"/>
<feature type="region of interest" description="Disordered" evidence="1">
    <location>
        <begin position="1"/>
        <end position="64"/>
    </location>
</feature>
<sequence>MKGACHERLPASADRSHAEAGDGLQSHRQEDQAVTGQRTELLQVAPPRRLRQSGGGCLQRGASV</sequence>
<evidence type="ECO:0000313" key="2">
    <source>
        <dbReference type="EMBL" id="KAB1477892.1"/>
    </source>
</evidence>
<feature type="compositionally biased region" description="Basic and acidic residues" evidence="1">
    <location>
        <begin position="1"/>
        <end position="31"/>
    </location>
</feature>
<dbReference type="EMBL" id="WBKH01000007">
    <property type="protein sequence ID" value="KAB1477892.1"/>
    <property type="molecule type" value="Genomic_DNA"/>
</dbReference>
<comment type="caution">
    <text evidence="2">The sequence shown here is derived from an EMBL/GenBank/DDBJ whole genome shotgun (WGS) entry which is preliminary data.</text>
</comment>
<name>A0A833FJ92_9FIRM</name>
<accession>A0A833FJ92</accession>
<dbReference type="GeneID" id="83054796"/>
<dbReference type="RefSeq" id="WP_127007632.1">
    <property type="nucleotide sequence ID" value="NZ_CAUENZ010000001.1"/>
</dbReference>
<dbReference type="AlphaFoldDB" id="A0A833FJ92"/>
<reference evidence="2 3" key="1">
    <citation type="submission" date="2019-09" db="EMBL/GenBank/DDBJ databases">
        <title>Draft genome sequence of 3 type strains from the CCUG.</title>
        <authorList>
            <person name="Pineiro-Iglesias B."/>
            <person name="Tunovic T."/>
            <person name="Unosson C."/>
            <person name="Inganas E."/>
            <person name="Ohlen M."/>
            <person name="Cardew S."/>
            <person name="Jensie-Markopoulos S."/>
            <person name="Salva-Serra F."/>
            <person name="Jaen-Luchoro D."/>
            <person name="Karlsson R."/>
            <person name="Svensson-Stadler L."/>
            <person name="Chun J."/>
            <person name="Moore E."/>
        </authorList>
    </citation>
    <scope>NUCLEOTIDE SEQUENCE [LARGE SCALE GENOMIC DNA]</scope>
    <source>
        <strain evidence="2 3">CCUG 65427</strain>
    </source>
</reference>
<evidence type="ECO:0000313" key="3">
    <source>
        <dbReference type="Proteomes" id="UP000434554"/>
    </source>
</evidence>